<evidence type="ECO:0000256" key="2">
    <source>
        <dbReference type="ARBA" id="ARBA00022490"/>
    </source>
</evidence>
<keyword evidence="10" id="KW-1185">Reference proteome</keyword>
<dbReference type="FunFam" id="3.40.50.300:FF:002692">
    <property type="entry name" value="Zinc finger, NFX1-type-containing 1"/>
    <property type="match status" value="1"/>
</dbReference>
<dbReference type="Pfam" id="PF25396">
    <property type="entry name" value="ZNFX1"/>
    <property type="match status" value="1"/>
</dbReference>
<keyword evidence="2" id="KW-0963">Cytoplasm</keyword>
<dbReference type="InterPro" id="IPR046439">
    <property type="entry name" value="ZF_RZ_dom"/>
</dbReference>
<dbReference type="EMBL" id="JAEAOA010000943">
    <property type="protein sequence ID" value="KAK3589655.1"/>
    <property type="molecule type" value="Genomic_DNA"/>
</dbReference>
<reference evidence="9" key="2">
    <citation type="journal article" date="2021" name="Genome Biol. Evol.">
        <title>Developing a high-quality reference genome for a parasitic bivalve with doubly uniparental inheritance (Bivalvia: Unionida).</title>
        <authorList>
            <person name="Smith C.H."/>
        </authorList>
    </citation>
    <scope>NUCLEOTIDE SEQUENCE</scope>
    <source>
        <strain evidence="9">CHS0354</strain>
        <tissue evidence="9">Mantle</tissue>
    </source>
</reference>
<gene>
    <name evidence="9" type="ORF">CHS0354_015154</name>
</gene>
<proteinExistence type="predicted"/>
<evidence type="ECO:0000256" key="7">
    <source>
        <dbReference type="SAM" id="MobiDB-lite"/>
    </source>
</evidence>
<dbReference type="Proteomes" id="UP001195483">
    <property type="component" value="Unassembled WGS sequence"/>
</dbReference>
<keyword evidence="3" id="KW-0479">Metal-binding</keyword>
<evidence type="ECO:0000313" key="9">
    <source>
        <dbReference type="EMBL" id="KAK3589655.1"/>
    </source>
</evidence>
<comment type="caution">
    <text evidence="9">The sequence shown here is derived from an EMBL/GenBank/DDBJ whole genome shotgun (WGS) entry which is preliminary data.</text>
</comment>
<dbReference type="InterPro" id="IPR041677">
    <property type="entry name" value="DNA2/NAM7_AAA_11"/>
</dbReference>
<dbReference type="InterPro" id="IPR027417">
    <property type="entry name" value="P-loop_NTPase"/>
</dbReference>
<evidence type="ECO:0000256" key="5">
    <source>
        <dbReference type="ARBA" id="ARBA00022833"/>
    </source>
</evidence>
<evidence type="ECO:0000256" key="1">
    <source>
        <dbReference type="ARBA" id="ARBA00004496"/>
    </source>
</evidence>
<keyword evidence="5" id="KW-0862">Zinc</keyword>
<dbReference type="GO" id="GO:0004386">
    <property type="term" value="F:helicase activity"/>
    <property type="evidence" value="ECO:0007669"/>
    <property type="project" value="InterPro"/>
</dbReference>
<evidence type="ECO:0000256" key="4">
    <source>
        <dbReference type="ARBA" id="ARBA00022771"/>
    </source>
</evidence>
<dbReference type="FunFam" id="3.40.50.300:FF:000742">
    <property type="entry name" value="NFX1-type zinc finger-containing protein 1"/>
    <property type="match status" value="1"/>
</dbReference>
<comment type="subcellular location">
    <subcellularLocation>
        <location evidence="1">Cytoplasm</location>
    </subcellularLocation>
</comment>
<dbReference type="GO" id="GO:0005737">
    <property type="term" value="C:cytoplasm"/>
    <property type="evidence" value="ECO:0007669"/>
    <property type="project" value="UniProtKB-SubCell"/>
</dbReference>
<keyword evidence="6" id="KW-0391">Immunity</keyword>
<dbReference type="GO" id="GO:0031380">
    <property type="term" value="C:nuclear RNA-directed RNA polymerase complex"/>
    <property type="evidence" value="ECO:0007669"/>
    <property type="project" value="TreeGrafter"/>
</dbReference>
<sequence length="1859" mass="213001">MAQANRDHHQHGRPRGGARGLRAGVGLIPEEEQRNLDDRQARGGRGPHRGARRGGPATTRHERGPRRLGLQQLEDLALQEPSTIVMAIGALNSGLSQAILDSKRNNEMFRALLKVFALVTQCHSAEQNILDIYNMMREANFAENVIEYFYVNRRDNTIQHVIKDTVMMTKGFLNQLPNSVPHFLGIHSTLQDIVNRTPNLVDKELWKEFRELTDLVERLTVPKELRVNRNDDTDGNDSVDPPEDFREIDVFPKAEDINRTEDPFLRKNKSLGGYISLNHYLDVQFRLLREDFIGPLRDGISDYVAAVHDIGRAGRLKDVRIYDSVRVIAPVCSDKGLCHILHYDVSKLKVRWSGTKRLMYGSLVCLSPDQFNTLYFATVSNRDPRDLEKGIVQVRFEHDNVVVQTLRDQVLVMAESAAFFEAYRYVLKGLQNMRDGDLPFENLIVNCEHTVQPPAYLRRNQNATVDLRPLVDENIVLKGDSRLEHLGMVEDGETRYNFSEKSRPAQNVQVFDRASWPPGDLLQFDASQYRAFMTALTQEFTITQGPPGTGKTYIGLKIVKTLLHNRHLWSLGEDGNPDPRPMLVVCYTNHALDQFLEGVITFFNGDIIRVGNRSKSEKLANYNLHNYRQRLRTGRQIPQEVYLNRIDARNEMELLKGEINKRAAEIQSARTNILHEEFLKTFMGEAYEQLLAEFKLILDFNPNVVDFLPKNYSVLVEWLGLGNLAAEMPGPVEAELPAFIHGQDNAGDNEDEERINVEDEVDAIQTERRLAGDLDEDILDLIEQFEYSGTAERKTLEKIIDEIMVKGRAIALNVGEIDVKPKEESNDRWQIKRKERKKLKTIIQRNLSSNNIMGDEEINTVVNLWGLTDEDRWRLYRRWINIYCDKLGEEIGEKEEKFEEAATRYREALMQEDKAILRHATIIGMTTTGAARYQSILQEIRPRIIVVEEAAEVFEAHVVTTLNNGCEHVILIGDHKQLRPNPTVYKLAKNYNLDLSLFERMANNKFPFHCLQLQHRMRPEISKLMHNIYSDLQDHPCVESFDTIQGVAENLYFINHSEWEQEFGERSHSNLHEAEFIRALCKYLLLQGYEPHMITVLTMYSGQLYCLKNLMPKSEFDGVRVTTVDNFQGEENDIILVSLVRSNQNGDVGFLKIENRICVALSRARKGLYVIGNFDLLQEKSSLWNEMVTTMKRNNRFGSSLKLCCQNHPKTGGIEAKNAKDFQRAPEGGCNRKCEYRLKCGHVCARFCHMYDKDHNDYQCQKPCTREICENLHQCKRKCYQECTKCDAVAIKRVPRCGHEQKMPCGMDPAEYVCQIDCGFTLPCGHKCQNKCGLAHTIDCQIVIEKKWPCGHVGKVRCYEEDNVTCSSYCGEVLDCGHLCEGTCGSCFEGRVHRPCKHQCKRPLVCGHECEYSCNNCPPCRRPCENRCVHSKCGSSCGELCVPCREPCEWKCSHFRCKKLCSEPCNRPRCNEPCTKNLRCGHPCIGLCGEKCPKYCRICDKEIVTQMLFGGEDESDARFVQLEDCEHIIEVEGMDQWISNDNVDNAASTIQLKVCPTCKTPIRRNLRYGRITNATLNEIEEVKRKTLGSRYRIQEIVQSVKELMKDLSNTETPETVAKVKFLLKMATSERQYTALENQILIVNSITRLLQRWEELRDVAFSVDKQKSVHLLQRLHEWALEERNIMTRQEISDAKQEISRLESFLLLLLYQKNARVFKKEIDPHLRKQMQEAERMVSGGKRFTPDCQKKVKSCLDQLKKVIPLTGLGITEEERLMIMKAMDFQRGHWFKCRNGHVYAIGDCGGATEEGKCPECGSLIGGQGHRLRNDNAVATEMDGATMSAYDQAANLNRLDLAHLDLGD</sequence>
<dbReference type="Pfam" id="PF13087">
    <property type="entry name" value="AAA_12"/>
    <property type="match status" value="1"/>
</dbReference>
<dbReference type="PROSITE" id="PS51981">
    <property type="entry name" value="ZF_RZ"/>
    <property type="match status" value="1"/>
</dbReference>
<feature type="region of interest" description="Disordered" evidence="7">
    <location>
        <begin position="1"/>
        <end position="68"/>
    </location>
</feature>
<dbReference type="PANTHER" id="PTHR10887">
    <property type="entry name" value="DNA2/NAM7 HELICASE FAMILY"/>
    <property type="match status" value="1"/>
</dbReference>
<feature type="domain" description="RZ-type" evidence="8">
    <location>
        <begin position="1767"/>
        <end position="1839"/>
    </location>
</feature>
<dbReference type="InterPro" id="IPR041679">
    <property type="entry name" value="DNA2/NAM7-like_C"/>
</dbReference>
<dbReference type="SUPFAM" id="SSF52540">
    <property type="entry name" value="P-loop containing nucleoside triphosphate hydrolases"/>
    <property type="match status" value="1"/>
</dbReference>
<dbReference type="InterPro" id="IPR045055">
    <property type="entry name" value="DNA2/NAM7-like"/>
</dbReference>
<dbReference type="Pfam" id="PF13086">
    <property type="entry name" value="AAA_11"/>
    <property type="match status" value="1"/>
</dbReference>
<dbReference type="Gene3D" id="3.40.50.300">
    <property type="entry name" value="P-loop containing nucleotide triphosphate hydrolases"/>
    <property type="match status" value="3"/>
</dbReference>
<dbReference type="GO" id="GO:0002376">
    <property type="term" value="P:immune system process"/>
    <property type="evidence" value="ECO:0007669"/>
    <property type="project" value="UniProtKB-KW"/>
</dbReference>
<protein>
    <recommendedName>
        <fullName evidence="8">RZ-type domain-containing protein</fullName>
    </recommendedName>
</protein>
<evidence type="ECO:0000313" key="10">
    <source>
        <dbReference type="Proteomes" id="UP001195483"/>
    </source>
</evidence>
<accession>A0AAE0SCS4</accession>
<dbReference type="Pfam" id="PF20173">
    <property type="entry name" value="ZnF_RZ-type"/>
    <property type="match status" value="1"/>
</dbReference>
<evidence type="ECO:0000256" key="6">
    <source>
        <dbReference type="ARBA" id="ARBA00022859"/>
    </source>
</evidence>
<feature type="compositionally biased region" description="Basic and acidic residues" evidence="7">
    <location>
        <begin position="31"/>
        <end position="41"/>
    </location>
</feature>
<organism evidence="9 10">
    <name type="scientific">Potamilus streckersoni</name>
    <dbReference type="NCBI Taxonomy" id="2493646"/>
    <lineage>
        <taxon>Eukaryota</taxon>
        <taxon>Metazoa</taxon>
        <taxon>Spiralia</taxon>
        <taxon>Lophotrochozoa</taxon>
        <taxon>Mollusca</taxon>
        <taxon>Bivalvia</taxon>
        <taxon>Autobranchia</taxon>
        <taxon>Heteroconchia</taxon>
        <taxon>Palaeoheterodonta</taxon>
        <taxon>Unionida</taxon>
        <taxon>Unionoidea</taxon>
        <taxon>Unionidae</taxon>
        <taxon>Ambleminae</taxon>
        <taxon>Lampsilini</taxon>
        <taxon>Potamilus</taxon>
    </lineage>
</organism>
<keyword evidence="4" id="KW-0863">Zinc-finger</keyword>
<name>A0AAE0SCS4_9BIVA</name>
<dbReference type="CDD" id="cd18808">
    <property type="entry name" value="SF1_C_Upf1"/>
    <property type="match status" value="1"/>
</dbReference>
<reference evidence="9" key="3">
    <citation type="submission" date="2023-05" db="EMBL/GenBank/DDBJ databases">
        <authorList>
            <person name="Smith C.H."/>
        </authorList>
    </citation>
    <scope>NUCLEOTIDE SEQUENCE</scope>
    <source>
        <strain evidence="9">CHS0354</strain>
        <tissue evidence="9">Mantle</tissue>
    </source>
</reference>
<dbReference type="GO" id="GO:0008270">
    <property type="term" value="F:zinc ion binding"/>
    <property type="evidence" value="ECO:0007669"/>
    <property type="project" value="UniProtKB-KW"/>
</dbReference>
<dbReference type="InterPro" id="IPR047187">
    <property type="entry name" value="SF1_C_Upf1"/>
</dbReference>
<dbReference type="GO" id="GO:0031048">
    <property type="term" value="P:regulatory ncRNA-mediated heterochromatin formation"/>
    <property type="evidence" value="ECO:0007669"/>
    <property type="project" value="TreeGrafter"/>
</dbReference>
<dbReference type="InterPro" id="IPR057373">
    <property type="entry name" value="ZNFX1"/>
</dbReference>
<evidence type="ECO:0000259" key="8">
    <source>
        <dbReference type="PROSITE" id="PS51981"/>
    </source>
</evidence>
<reference evidence="9" key="1">
    <citation type="journal article" date="2021" name="Genome Biol. Evol.">
        <title>A High-Quality Reference Genome for a Parasitic Bivalve with Doubly Uniparental Inheritance (Bivalvia: Unionida).</title>
        <authorList>
            <person name="Smith C.H."/>
        </authorList>
    </citation>
    <scope>NUCLEOTIDE SEQUENCE</scope>
    <source>
        <strain evidence="9">CHS0354</strain>
    </source>
</reference>
<dbReference type="PANTHER" id="PTHR10887:SF341">
    <property type="entry name" value="NFX1-TYPE ZINC FINGER-CONTAINING PROTEIN 1"/>
    <property type="match status" value="1"/>
</dbReference>
<evidence type="ECO:0000256" key="3">
    <source>
        <dbReference type="ARBA" id="ARBA00022723"/>
    </source>
</evidence>